<dbReference type="Proteomes" id="UP000550707">
    <property type="component" value="Unassembled WGS sequence"/>
</dbReference>
<sequence>MPSAGGGTLPIWPGGRTDLSLRSLHPETLTLLPPSQNNWFLTSSEGSKLLPESLSFLHGFCPLENGIHSSFSFISSFHFSERFSWILNSTRPCYTVNNFILSLKEIRFSQPPPRDIPYSNF</sequence>
<keyword evidence="2" id="KW-1185">Reference proteome</keyword>
<dbReference type="EMBL" id="JACASF010000020">
    <property type="protein sequence ID" value="KAF6413570.1"/>
    <property type="molecule type" value="Genomic_DNA"/>
</dbReference>
<comment type="caution">
    <text evidence="1">The sequence shown here is derived from an EMBL/GenBank/DDBJ whole genome shotgun (WGS) entry which is preliminary data.</text>
</comment>
<reference evidence="1 2" key="1">
    <citation type="journal article" date="2020" name="Nature">
        <title>Six reference-quality genomes reveal evolution of bat adaptations.</title>
        <authorList>
            <person name="Jebb D."/>
            <person name="Huang Z."/>
            <person name="Pippel M."/>
            <person name="Hughes G.M."/>
            <person name="Lavrichenko K."/>
            <person name="Devanna P."/>
            <person name="Winkler S."/>
            <person name="Jermiin L.S."/>
            <person name="Skirmuntt E.C."/>
            <person name="Katzourakis A."/>
            <person name="Burkitt-Gray L."/>
            <person name="Ray D.A."/>
            <person name="Sullivan K.A.M."/>
            <person name="Roscito J.G."/>
            <person name="Kirilenko B.M."/>
            <person name="Davalos L.M."/>
            <person name="Corthals A.P."/>
            <person name="Power M.L."/>
            <person name="Jones G."/>
            <person name="Ransome R.D."/>
            <person name="Dechmann D.K.N."/>
            <person name="Locatelli A.G."/>
            <person name="Puechmaille S.J."/>
            <person name="Fedrigo O."/>
            <person name="Jarvis E.D."/>
            <person name="Hiller M."/>
            <person name="Vernes S.C."/>
            <person name="Myers E.W."/>
            <person name="Teeling E.C."/>
        </authorList>
    </citation>
    <scope>NUCLEOTIDE SEQUENCE [LARGE SCALE GENOMIC DNA]</scope>
    <source>
        <strain evidence="1">MMolMol1</strain>
        <tissue evidence="1">Muscle</tissue>
    </source>
</reference>
<accession>A0A7J8CRU8</accession>
<dbReference type="InParanoid" id="A0A7J8CRU8"/>
<name>A0A7J8CRU8_MOLMO</name>
<protein>
    <submittedName>
        <fullName evidence="1">Uncharacterized protein</fullName>
    </submittedName>
</protein>
<organism evidence="1 2">
    <name type="scientific">Molossus molossus</name>
    <name type="common">Pallas' mastiff bat</name>
    <name type="synonym">Vespertilio molossus</name>
    <dbReference type="NCBI Taxonomy" id="27622"/>
    <lineage>
        <taxon>Eukaryota</taxon>
        <taxon>Metazoa</taxon>
        <taxon>Chordata</taxon>
        <taxon>Craniata</taxon>
        <taxon>Vertebrata</taxon>
        <taxon>Euteleostomi</taxon>
        <taxon>Mammalia</taxon>
        <taxon>Eutheria</taxon>
        <taxon>Laurasiatheria</taxon>
        <taxon>Chiroptera</taxon>
        <taxon>Yangochiroptera</taxon>
        <taxon>Molossidae</taxon>
        <taxon>Molossus</taxon>
    </lineage>
</organism>
<evidence type="ECO:0000313" key="1">
    <source>
        <dbReference type="EMBL" id="KAF6413570.1"/>
    </source>
</evidence>
<gene>
    <name evidence="1" type="ORF">HJG59_009770</name>
</gene>
<dbReference type="AlphaFoldDB" id="A0A7J8CRU8"/>
<evidence type="ECO:0000313" key="2">
    <source>
        <dbReference type="Proteomes" id="UP000550707"/>
    </source>
</evidence>
<proteinExistence type="predicted"/>